<keyword evidence="1" id="KW-0812">Transmembrane</keyword>
<protein>
    <submittedName>
        <fullName evidence="2">Uncharacterized protein</fullName>
    </submittedName>
</protein>
<dbReference type="EMBL" id="AUPL01008892">
    <property type="protein sequence ID" value="ESL04778.1"/>
    <property type="molecule type" value="Genomic_DNA"/>
</dbReference>
<name>A0A061IRH9_TRYRA</name>
<dbReference type="AlphaFoldDB" id="A0A061IRH9"/>
<comment type="caution">
    <text evidence="2">The sequence shown here is derived from an EMBL/GenBank/DDBJ whole genome shotgun (WGS) entry which is preliminary data.</text>
</comment>
<keyword evidence="1" id="KW-1133">Transmembrane helix</keyword>
<evidence type="ECO:0000313" key="3">
    <source>
        <dbReference type="Proteomes" id="UP000031737"/>
    </source>
</evidence>
<keyword evidence="3" id="KW-1185">Reference proteome</keyword>
<dbReference type="VEuPathDB" id="TriTrypDB:TRSC58_07706"/>
<feature type="transmembrane region" description="Helical" evidence="1">
    <location>
        <begin position="69"/>
        <end position="86"/>
    </location>
</feature>
<gene>
    <name evidence="2" type="ORF">TRSC58_07706</name>
</gene>
<evidence type="ECO:0000313" key="2">
    <source>
        <dbReference type="EMBL" id="ESL04778.1"/>
    </source>
</evidence>
<reference evidence="2 3" key="1">
    <citation type="submission" date="2013-07" db="EMBL/GenBank/DDBJ databases">
        <authorList>
            <person name="Stoco P.H."/>
            <person name="Wagner G."/>
            <person name="Gerber A."/>
            <person name="Zaha A."/>
            <person name="Thompson C."/>
            <person name="Bartholomeu D.C."/>
            <person name="Luckemeyer D.D."/>
            <person name="Bahia D."/>
            <person name="Loreto E."/>
            <person name="Prestes E.B."/>
            <person name="Lima F.M."/>
            <person name="Rodrigues-Luiz G."/>
            <person name="Vallejo G.A."/>
            <person name="Filho J.F."/>
            <person name="Monteiro K.M."/>
            <person name="Tyler K.M."/>
            <person name="de Almeida L.G."/>
            <person name="Ortiz M.F."/>
            <person name="Siervo M.A."/>
            <person name="de Moraes M.H."/>
            <person name="Cunha O.L."/>
            <person name="Mendonca-Neto R."/>
            <person name="Silva R."/>
            <person name="Teixeira S.M."/>
            <person name="Murta S.M."/>
            <person name="Sincero T.C."/>
            <person name="Mendes T.A."/>
            <person name="Urmenyi T.P."/>
            <person name="Silva V.G."/>
            <person name="da Rocha W.D."/>
            <person name="Andersson B."/>
            <person name="Romanha A.J."/>
            <person name="Steindel M."/>
            <person name="de Vasconcelos A.T."/>
            <person name="Grisard E.C."/>
        </authorList>
    </citation>
    <scope>NUCLEOTIDE SEQUENCE [LARGE SCALE GENOMIC DNA]</scope>
    <source>
        <strain evidence="2 3">SC58</strain>
    </source>
</reference>
<accession>A0A061IRH9</accession>
<dbReference type="Proteomes" id="UP000031737">
    <property type="component" value="Unassembled WGS sequence"/>
</dbReference>
<keyword evidence="1" id="KW-0472">Membrane</keyword>
<proteinExistence type="predicted"/>
<organism evidence="2 3">
    <name type="scientific">Trypanosoma rangeli SC58</name>
    <dbReference type="NCBI Taxonomy" id="429131"/>
    <lineage>
        <taxon>Eukaryota</taxon>
        <taxon>Discoba</taxon>
        <taxon>Euglenozoa</taxon>
        <taxon>Kinetoplastea</taxon>
        <taxon>Metakinetoplastina</taxon>
        <taxon>Trypanosomatida</taxon>
        <taxon>Trypanosomatidae</taxon>
        <taxon>Trypanosoma</taxon>
        <taxon>Herpetosoma</taxon>
    </lineage>
</organism>
<sequence>MEGASLHVLLRTLAEAVEQAIKDTPGNYSSSNVCFGCDVGLYALPPLLLLLFLCVMCVCVCMLSTCLSLPQSFLFLFLGLLCLVYRW</sequence>
<evidence type="ECO:0000256" key="1">
    <source>
        <dbReference type="SAM" id="Phobius"/>
    </source>
</evidence>
<feature type="transmembrane region" description="Helical" evidence="1">
    <location>
        <begin position="40"/>
        <end position="62"/>
    </location>
</feature>